<dbReference type="Proteomes" id="UP000006875">
    <property type="component" value="Chromosome"/>
</dbReference>
<dbReference type="HOGENOM" id="CLU_026719_2_0_0"/>
<evidence type="ECO:0000259" key="1">
    <source>
        <dbReference type="Pfam" id="PF01593"/>
    </source>
</evidence>
<accession>E3H7C0</accession>
<dbReference type="GO" id="GO:0050660">
    <property type="term" value="F:flavin adenine dinucleotide binding"/>
    <property type="evidence" value="ECO:0007669"/>
    <property type="project" value="TreeGrafter"/>
</dbReference>
<dbReference type="SUPFAM" id="SSF51905">
    <property type="entry name" value="FAD/NAD(P)-binding domain"/>
    <property type="match status" value="1"/>
</dbReference>
<feature type="domain" description="Amine oxidase" evidence="1">
    <location>
        <begin position="12"/>
        <end position="382"/>
    </location>
</feature>
<dbReference type="RefSeq" id="WP_013387271.1">
    <property type="nucleotide sequence ID" value="NC_014632.1"/>
</dbReference>
<gene>
    <name evidence="2" type="ordered locus">Ilyop_0815</name>
</gene>
<evidence type="ECO:0000313" key="2">
    <source>
        <dbReference type="EMBL" id="ADO82601.1"/>
    </source>
</evidence>
<proteinExistence type="predicted"/>
<protein>
    <submittedName>
        <fullName evidence="2">UDP-galactopyranose mutase</fullName>
        <ecNumber evidence="2">5.4.99.9</ecNumber>
    </submittedName>
</protein>
<dbReference type="InterPro" id="IPR036188">
    <property type="entry name" value="FAD/NAD-bd_sf"/>
</dbReference>
<dbReference type="Gene3D" id="3.50.50.60">
    <property type="entry name" value="FAD/NAD(P)-binding domain"/>
    <property type="match status" value="1"/>
</dbReference>
<keyword evidence="2" id="KW-0413">Isomerase</keyword>
<keyword evidence="3" id="KW-1185">Reference proteome</keyword>
<dbReference type="GO" id="GO:0008767">
    <property type="term" value="F:UDP-galactopyranose mutase activity"/>
    <property type="evidence" value="ECO:0007669"/>
    <property type="project" value="UniProtKB-EC"/>
</dbReference>
<dbReference type="InterPro" id="IPR002937">
    <property type="entry name" value="Amino_oxidase"/>
</dbReference>
<dbReference type="Pfam" id="PF01593">
    <property type="entry name" value="Amino_oxidase"/>
    <property type="match status" value="1"/>
</dbReference>
<dbReference type="GO" id="GO:0016491">
    <property type="term" value="F:oxidoreductase activity"/>
    <property type="evidence" value="ECO:0007669"/>
    <property type="project" value="InterPro"/>
</dbReference>
<organism evidence="2 3">
    <name type="scientific">Ilyobacter polytropus (strain ATCC 51220 / DSM 2926 / LMG 16218 / CuHBu1)</name>
    <dbReference type="NCBI Taxonomy" id="572544"/>
    <lineage>
        <taxon>Bacteria</taxon>
        <taxon>Fusobacteriati</taxon>
        <taxon>Fusobacteriota</taxon>
        <taxon>Fusobacteriia</taxon>
        <taxon>Fusobacteriales</taxon>
        <taxon>Fusobacteriaceae</taxon>
        <taxon>Ilyobacter</taxon>
    </lineage>
</organism>
<dbReference type="EMBL" id="CP002281">
    <property type="protein sequence ID" value="ADO82601.1"/>
    <property type="molecule type" value="Genomic_DNA"/>
</dbReference>
<sequence>MNYNIVILGAGISGISTAYHLKEEGINSVIFEKNSSWGGMLDNFEIDGFRFDRFVHLSFAVDEHVKEIFSKSTDFYTHVPDPFNYYKGYWVKHPAQNNLYPLPEKEKTAILEDFKKRENKDVSEIKNYEEWLRVQFGDYFAENFPMAYTRKYWTVDAKKLETKWVGKRIYLPSVKEIEEGCKTNETPVTYYAKEMRYPKTGGYKSFLTSMVEGIDIRQKKEVIKINLGKHKIYFSDGTQCKYKKLVSSLPLPEICKIIEDIPEKVVSASKELLCTSGYLVSLGFNKPDIPKNLWFYIYDEDILSARVYSPSLKSPENAPEGCSSIQAEIYFSNEKKFNLSEDEILDNMVKKLIEMKVFKEEDLILKDIRREEYANVVFKHNIYENRKIVLDFLKEANIKPIGRFGEWKYLWSDQSLISGQMAAEKIIKEL</sequence>
<dbReference type="AlphaFoldDB" id="E3H7C0"/>
<evidence type="ECO:0000313" key="3">
    <source>
        <dbReference type="Proteomes" id="UP000006875"/>
    </source>
</evidence>
<reference evidence="2 3" key="1">
    <citation type="journal article" date="2010" name="Stand. Genomic Sci.">
        <title>Complete genome sequence of Ilyobacter polytropus type strain (CuHbu1).</title>
        <authorList>
            <person name="Sikorski J."/>
            <person name="Chertkov O."/>
            <person name="Lapidus A."/>
            <person name="Nolan M."/>
            <person name="Lucas S."/>
            <person name="Del Rio T.G."/>
            <person name="Tice H."/>
            <person name="Cheng J.F."/>
            <person name="Tapia R."/>
            <person name="Han C."/>
            <person name="Goodwin L."/>
            <person name="Pitluck S."/>
            <person name="Liolios K."/>
            <person name="Ivanova N."/>
            <person name="Mavromatis K."/>
            <person name="Mikhailova N."/>
            <person name="Pati A."/>
            <person name="Chen A."/>
            <person name="Palaniappan K."/>
            <person name="Land M."/>
            <person name="Hauser L."/>
            <person name="Chang Y.J."/>
            <person name="Jeffries C.D."/>
            <person name="Brambilla E."/>
            <person name="Yasawong M."/>
            <person name="Rohde M."/>
            <person name="Pukall R."/>
            <person name="Spring S."/>
            <person name="Goker M."/>
            <person name="Woyke T."/>
            <person name="Bristow J."/>
            <person name="Eisen J.A."/>
            <person name="Markowitz V."/>
            <person name="Hugenholtz P."/>
            <person name="Kyrpides N.C."/>
            <person name="Klenk H.P."/>
        </authorList>
    </citation>
    <scope>NUCLEOTIDE SEQUENCE [LARGE SCALE GENOMIC DNA]</scope>
    <source>
        <strain evidence="3">ATCC 51220 / DSM 2926 / LMG 16218 / CuHBu1</strain>
    </source>
</reference>
<dbReference type="OrthoDB" id="9769600at2"/>
<dbReference type="PANTHER" id="PTHR21197:SF0">
    <property type="entry name" value="UDP-GALACTOPYRANOSE MUTASE"/>
    <property type="match status" value="1"/>
</dbReference>
<dbReference type="KEGG" id="ipo:Ilyop_0815"/>
<dbReference type="EC" id="5.4.99.9" evidence="2"/>
<dbReference type="PANTHER" id="PTHR21197">
    <property type="entry name" value="UDP-GALACTOPYRANOSE MUTASE"/>
    <property type="match status" value="1"/>
</dbReference>
<dbReference type="GO" id="GO:0005829">
    <property type="term" value="C:cytosol"/>
    <property type="evidence" value="ECO:0007669"/>
    <property type="project" value="TreeGrafter"/>
</dbReference>
<name>E3H7C0_ILYPC</name>
<dbReference type="eggNOG" id="COG1232">
    <property type="taxonomic scope" value="Bacteria"/>
</dbReference>
<dbReference type="STRING" id="572544.Ilyop_0815"/>